<dbReference type="EMBL" id="JAUSTF010000004">
    <property type="protein sequence ID" value="MDQ0180898.1"/>
    <property type="molecule type" value="Genomic_DNA"/>
</dbReference>
<keyword evidence="7" id="KW-1133">Transmembrane helix</keyword>
<feature type="transmembrane region" description="Helical" evidence="7">
    <location>
        <begin position="248"/>
        <end position="267"/>
    </location>
</feature>
<evidence type="ECO:0000256" key="7">
    <source>
        <dbReference type="SAM" id="Phobius"/>
    </source>
</evidence>
<evidence type="ECO:0000256" key="3">
    <source>
        <dbReference type="ARBA" id="ARBA00023082"/>
    </source>
</evidence>
<keyword evidence="5" id="KW-0804">Transcription</keyword>
<feature type="region of interest" description="Disordered" evidence="6">
    <location>
        <begin position="307"/>
        <end position="476"/>
    </location>
</feature>
<dbReference type="Pfam" id="PF04542">
    <property type="entry name" value="Sigma70_r2"/>
    <property type="match status" value="1"/>
</dbReference>
<sequence length="488" mass="50962">MGAISLHSATKEISDEALILSCRAGDRDAVDVLYRRHHDAAFRFARRLMGNAADADDVAHEAFTKVIAAIKRGNGPDAVFRPYLFKAVRTVAANHWEQQAKETPSEETPDTAVLDLGLEAALNHDSITPVYKAFESLPARWRTVLWHAEVENEPPRRIAPLLGIEPNAVSALLMRARRGLREAYLHQYAAAELPRTDCQPTLPLLAGTVLGTASASDRKAAKEHARTCEDCRKVIAELTDIRKTMRGLVAPLLLFSPTLLPATAPPFPLWKPKPPIHTGFLAAGSIIAAAAAVTFALVIFIQTTGAPTPSSQAVQESPSTAPRIQVPAPANRTPGSVPVPPTLESSPAGLPTAAAPEETDPLTTPAFPRQPANPVRNPAPGPPGNYPTFPASTSVTPVPSPTATTAATQFPSPSKPSPAPTATPTLAPAPGPSPSPSPSPSPGTAIPTPTPSATASTGAPAATSSASPGPPSSPGPACVPFFFWCLPV</sequence>
<evidence type="ECO:0000259" key="8">
    <source>
        <dbReference type="Pfam" id="PF04542"/>
    </source>
</evidence>
<keyword evidence="7" id="KW-0472">Membrane</keyword>
<dbReference type="InterPro" id="IPR036388">
    <property type="entry name" value="WH-like_DNA-bd_sf"/>
</dbReference>
<evidence type="ECO:0000313" key="12">
    <source>
        <dbReference type="Proteomes" id="UP001230951"/>
    </source>
</evidence>
<evidence type="ECO:0000313" key="13">
    <source>
        <dbReference type="Proteomes" id="UP001242995"/>
    </source>
</evidence>
<dbReference type="InterPro" id="IPR013249">
    <property type="entry name" value="RNA_pol_sigma70_r4_t2"/>
</dbReference>
<dbReference type="AlphaFoldDB" id="A0AAW8DA39"/>
<dbReference type="SUPFAM" id="SSF88946">
    <property type="entry name" value="Sigma2 domain of RNA polymerase sigma factors"/>
    <property type="match status" value="1"/>
</dbReference>
<comment type="caution">
    <text evidence="10">The sequence shown here is derived from an EMBL/GenBank/DDBJ whole genome shotgun (WGS) entry which is preliminary data.</text>
</comment>
<feature type="domain" description="RNA polymerase sigma-70 region 2" evidence="8">
    <location>
        <begin position="33"/>
        <end position="101"/>
    </location>
</feature>
<evidence type="ECO:0000256" key="2">
    <source>
        <dbReference type="ARBA" id="ARBA00023015"/>
    </source>
</evidence>
<evidence type="ECO:0000313" key="11">
    <source>
        <dbReference type="EMBL" id="MDQ0180898.1"/>
    </source>
</evidence>
<feature type="compositionally biased region" description="Low complexity" evidence="6">
    <location>
        <begin position="387"/>
        <end position="412"/>
    </location>
</feature>
<dbReference type="GO" id="GO:0006352">
    <property type="term" value="P:DNA-templated transcription initiation"/>
    <property type="evidence" value="ECO:0007669"/>
    <property type="project" value="InterPro"/>
</dbReference>
<dbReference type="InterPro" id="IPR039425">
    <property type="entry name" value="RNA_pol_sigma-70-like"/>
</dbReference>
<keyword evidence="4" id="KW-0238">DNA-binding</keyword>
<feature type="transmembrane region" description="Helical" evidence="7">
    <location>
        <begin position="279"/>
        <end position="301"/>
    </location>
</feature>
<dbReference type="Gene3D" id="1.10.10.1320">
    <property type="entry name" value="Anti-sigma factor, zinc-finger domain"/>
    <property type="match status" value="1"/>
</dbReference>
<keyword evidence="2" id="KW-0805">Transcription regulation</keyword>
<evidence type="ECO:0000256" key="4">
    <source>
        <dbReference type="ARBA" id="ARBA00023125"/>
    </source>
</evidence>
<dbReference type="PANTHER" id="PTHR43133">
    <property type="entry name" value="RNA POLYMERASE ECF-TYPE SIGMA FACTO"/>
    <property type="match status" value="1"/>
</dbReference>
<gene>
    <name evidence="10" type="ORF">J2S90_001628</name>
    <name evidence="11" type="ORF">J2S93_002325</name>
</gene>
<evidence type="ECO:0000256" key="5">
    <source>
        <dbReference type="ARBA" id="ARBA00023163"/>
    </source>
</evidence>
<dbReference type="InterPro" id="IPR013324">
    <property type="entry name" value="RNA_pol_sigma_r3/r4-like"/>
</dbReference>
<protein>
    <submittedName>
        <fullName evidence="10">RNA polymerase sigma factor (Sigma-70 family)</fullName>
    </submittedName>
</protein>
<comment type="similarity">
    <text evidence="1">Belongs to the sigma-70 factor family. ECF subfamily.</text>
</comment>
<dbReference type="NCBIfam" id="TIGR02937">
    <property type="entry name" value="sigma70-ECF"/>
    <property type="match status" value="1"/>
</dbReference>
<reference evidence="10 12" key="1">
    <citation type="submission" date="2023-07" db="EMBL/GenBank/DDBJ databases">
        <title>Sorghum-associated microbial communities from plants grown in Nebraska, USA.</title>
        <authorList>
            <person name="Schachtman D."/>
        </authorList>
    </citation>
    <scope>NUCLEOTIDE SEQUENCE</scope>
    <source>
        <strain evidence="10">DS1006</strain>
        <strain evidence="11 12">DS1016</strain>
    </source>
</reference>
<dbReference type="Proteomes" id="UP001230951">
    <property type="component" value="Unassembled WGS sequence"/>
</dbReference>
<dbReference type="Pfam" id="PF08281">
    <property type="entry name" value="Sigma70_r4_2"/>
    <property type="match status" value="1"/>
</dbReference>
<evidence type="ECO:0000256" key="1">
    <source>
        <dbReference type="ARBA" id="ARBA00010641"/>
    </source>
</evidence>
<dbReference type="Gene3D" id="1.10.10.10">
    <property type="entry name" value="Winged helix-like DNA-binding domain superfamily/Winged helix DNA-binding domain"/>
    <property type="match status" value="1"/>
</dbReference>
<dbReference type="GO" id="GO:0003677">
    <property type="term" value="F:DNA binding"/>
    <property type="evidence" value="ECO:0007669"/>
    <property type="project" value="UniProtKB-KW"/>
</dbReference>
<dbReference type="Proteomes" id="UP001242995">
    <property type="component" value="Unassembled WGS sequence"/>
</dbReference>
<name>A0AAW8DA39_9MICC</name>
<dbReference type="SUPFAM" id="SSF88659">
    <property type="entry name" value="Sigma3 and sigma4 domains of RNA polymerase sigma factors"/>
    <property type="match status" value="1"/>
</dbReference>
<organism evidence="10 13">
    <name type="scientific">Arthrobacter bambusae</name>
    <dbReference type="NCBI Taxonomy" id="1338426"/>
    <lineage>
        <taxon>Bacteria</taxon>
        <taxon>Bacillati</taxon>
        <taxon>Actinomycetota</taxon>
        <taxon>Actinomycetes</taxon>
        <taxon>Micrococcales</taxon>
        <taxon>Micrococcaceae</taxon>
        <taxon>Arthrobacter</taxon>
    </lineage>
</organism>
<accession>A0AAW8DA39</accession>
<dbReference type="InterPro" id="IPR007627">
    <property type="entry name" value="RNA_pol_sigma70_r2"/>
</dbReference>
<dbReference type="InterPro" id="IPR041916">
    <property type="entry name" value="Anti_sigma_zinc_sf"/>
</dbReference>
<dbReference type="PANTHER" id="PTHR43133:SF8">
    <property type="entry name" value="RNA POLYMERASE SIGMA FACTOR HI_1459-RELATED"/>
    <property type="match status" value="1"/>
</dbReference>
<evidence type="ECO:0000259" key="9">
    <source>
        <dbReference type="Pfam" id="PF08281"/>
    </source>
</evidence>
<feature type="compositionally biased region" description="Polar residues" evidence="6">
    <location>
        <begin position="307"/>
        <end position="322"/>
    </location>
</feature>
<dbReference type="EMBL" id="JAUSRG010000003">
    <property type="protein sequence ID" value="MDP9904673.1"/>
    <property type="molecule type" value="Genomic_DNA"/>
</dbReference>
<dbReference type="RefSeq" id="WP_306960509.1">
    <property type="nucleotide sequence ID" value="NZ_JAUSRG010000003.1"/>
</dbReference>
<keyword evidence="3" id="KW-0731">Sigma factor</keyword>
<dbReference type="GO" id="GO:0016987">
    <property type="term" value="F:sigma factor activity"/>
    <property type="evidence" value="ECO:0007669"/>
    <property type="project" value="UniProtKB-KW"/>
</dbReference>
<dbReference type="InterPro" id="IPR014284">
    <property type="entry name" value="RNA_pol_sigma-70_dom"/>
</dbReference>
<proteinExistence type="inferred from homology"/>
<dbReference type="PRINTS" id="PR01217">
    <property type="entry name" value="PRICHEXTENSN"/>
</dbReference>
<feature type="domain" description="RNA polymerase sigma factor 70 region 4 type 2" evidence="9">
    <location>
        <begin position="130"/>
        <end position="178"/>
    </location>
</feature>
<feature type="compositionally biased region" description="Pro residues" evidence="6">
    <location>
        <begin position="413"/>
        <end position="441"/>
    </location>
</feature>
<keyword evidence="7" id="KW-0812">Transmembrane</keyword>
<dbReference type="InterPro" id="IPR013325">
    <property type="entry name" value="RNA_pol_sigma_r2"/>
</dbReference>
<keyword evidence="12" id="KW-1185">Reference proteome</keyword>
<evidence type="ECO:0000256" key="6">
    <source>
        <dbReference type="SAM" id="MobiDB-lite"/>
    </source>
</evidence>
<evidence type="ECO:0000313" key="10">
    <source>
        <dbReference type="EMBL" id="MDP9904673.1"/>
    </source>
</evidence>
<feature type="compositionally biased region" description="Low complexity" evidence="6">
    <location>
        <begin position="442"/>
        <end position="467"/>
    </location>
</feature>
<dbReference type="Gene3D" id="1.10.1740.10">
    <property type="match status" value="1"/>
</dbReference>